<name>Q24BR8_TETTS</name>
<feature type="transmembrane region" description="Helical" evidence="11">
    <location>
        <begin position="82"/>
        <end position="101"/>
    </location>
</feature>
<feature type="transmembrane region" description="Helical" evidence="11">
    <location>
        <begin position="340"/>
        <end position="357"/>
    </location>
</feature>
<dbReference type="GO" id="GO:0005789">
    <property type="term" value="C:endoplasmic reticulum membrane"/>
    <property type="evidence" value="ECO:0007669"/>
    <property type="project" value="UniProtKB-SubCell"/>
</dbReference>
<evidence type="ECO:0000256" key="9">
    <source>
        <dbReference type="ARBA" id="ARBA00022989"/>
    </source>
</evidence>
<evidence type="ECO:0000256" key="5">
    <source>
        <dbReference type="ARBA" id="ARBA00022676"/>
    </source>
</evidence>
<evidence type="ECO:0000256" key="7">
    <source>
        <dbReference type="ARBA" id="ARBA00022692"/>
    </source>
</evidence>
<dbReference type="Pfam" id="PF05007">
    <property type="entry name" value="Mannosyl_trans"/>
    <property type="match status" value="1"/>
</dbReference>
<comment type="function">
    <text evidence="11">Catalytic subunit of the glycosylphosphatidylinositol-mannosyltransferase I complex which catalyzes the transfer of the first mannose, via an alpha-1,4 bond from a dolichol-phosphate-mannose (Dol-P-Man) to the glucosaminyl acyl phosphatidylinositol (GlcN-(acyl)PI) intermediate to generate alpha-D-Man-(1-&gt;4)-alpha-D-GlcN-(1-&gt;6)-(1-radyl,2-acyl-sn-glycero-3-phospho)-2-acyl-inositol and participates in the sixth step of the glycosylphosphatidylinositol-anchor biosynthesis.</text>
</comment>
<evidence type="ECO:0000313" key="13">
    <source>
        <dbReference type="Proteomes" id="UP000009168"/>
    </source>
</evidence>
<evidence type="ECO:0000256" key="1">
    <source>
        <dbReference type="ARBA" id="ARBA00004477"/>
    </source>
</evidence>
<evidence type="ECO:0000256" key="8">
    <source>
        <dbReference type="ARBA" id="ARBA00022824"/>
    </source>
</evidence>
<evidence type="ECO:0000256" key="6">
    <source>
        <dbReference type="ARBA" id="ARBA00022679"/>
    </source>
</evidence>
<feature type="transmembrane region" description="Helical" evidence="11">
    <location>
        <begin position="412"/>
        <end position="431"/>
    </location>
</feature>
<evidence type="ECO:0000256" key="3">
    <source>
        <dbReference type="ARBA" id="ARBA00011071"/>
    </source>
</evidence>
<dbReference type="eggNOG" id="KOG3893">
    <property type="taxonomic scope" value="Eukaryota"/>
</dbReference>
<keyword evidence="13" id="KW-1185">Reference proteome</keyword>
<dbReference type="InParanoid" id="Q24BR8"/>
<feature type="transmembrane region" description="Helical" evidence="11">
    <location>
        <begin position="280"/>
        <end position="298"/>
    </location>
</feature>
<feature type="transmembrane region" description="Helical" evidence="11">
    <location>
        <begin position="443"/>
        <end position="462"/>
    </location>
</feature>
<keyword evidence="4 11" id="KW-0337">GPI-anchor biosynthesis</keyword>
<feature type="non-terminal residue" evidence="12">
    <location>
        <position position="1"/>
    </location>
</feature>
<comment type="subcellular location">
    <subcellularLocation>
        <location evidence="1 11">Endoplasmic reticulum membrane</location>
        <topology evidence="1 11">Multi-pass membrane protein</topology>
    </subcellularLocation>
</comment>
<dbReference type="AlphaFoldDB" id="Q24BR8"/>
<dbReference type="FunCoup" id="Q24BR8">
    <property type="interactions" value="418"/>
</dbReference>
<keyword evidence="6 11" id="KW-0808">Transferase</keyword>
<evidence type="ECO:0000256" key="4">
    <source>
        <dbReference type="ARBA" id="ARBA00022502"/>
    </source>
</evidence>
<dbReference type="RefSeq" id="XP_001025485.2">
    <property type="nucleotide sequence ID" value="XM_001025485.2"/>
</dbReference>
<accession>Q24BR8</accession>
<feature type="transmembrane region" description="Helical" evidence="11">
    <location>
        <begin position="210"/>
        <end position="228"/>
    </location>
</feature>
<dbReference type="InterPro" id="IPR007704">
    <property type="entry name" value="PIG-M"/>
</dbReference>
<dbReference type="PANTHER" id="PTHR12886:SF0">
    <property type="entry name" value="GPI MANNOSYLTRANSFERASE 1"/>
    <property type="match status" value="1"/>
</dbReference>
<comment type="pathway">
    <text evidence="2 11">Glycolipid biosynthesis; glycosylphosphatidylinositol-anchor biosynthesis.</text>
</comment>
<dbReference type="EMBL" id="GG662384">
    <property type="protein sequence ID" value="EAS05240.2"/>
    <property type="molecule type" value="Genomic_DNA"/>
</dbReference>
<keyword evidence="5 11" id="KW-0328">Glycosyltransferase</keyword>
<evidence type="ECO:0000256" key="2">
    <source>
        <dbReference type="ARBA" id="ARBA00004687"/>
    </source>
</evidence>
<keyword evidence="8 11" id="KW-0256">Endoplasmic reticulum</keyword>
<reference evidence="13" key="1">
    <citation type="journal article" date="2006" name="PLoS Biol.">
        <title>Macronuclear genome sequence of the ciliate Tetrahymena thermophila, a model eukaryote.</title>
        <authorList>
            <person name="Eisen J.A."/>
            <person name="Coyne R.S."/>
            <person name="Wu M."/>
            <person name="Wu D."/>
            <person name="Thiagarajan M."/>
            <person name="Wortman J.R."/>
            <person name="Badger J.H."/>
            <person name="Ren Q."/>
            <person name="Amedeo P."/>
            <person name="Jones K.M."/>
            <person name="Tallon L.J."/>
            <person name="Delcher A.L."/>
            <person name="Salzberg S.L."/>
            <person name="Silva J.C."/>
            <person name="Haas B.J."/>
            <person name="Majoros W.H."/>
            <person name="Farzad M."/>
            <person name="Carlton J.M."/>
            <person name="Smith R.K. Jr."/>
            <person name="Garg J."/>
            <person name="Pearlman R.E."/>
            <person name="Karrer K.M."/>
            <person name="Sun L."/>
            <person name="Manning G."/>
            <person name="Elde N.C."/>
            <person name="Turkewitz A.P."/>
            <person name="Asai D.J."/>
            <person name="Wilkes D.E."/>
            <person name="Wang Y."/>
            <person name="Cai H."/>
            <person name="Collins K."/>
            <person name="Stewart B.A."/>
            <person name="Lee S.R."/>
            <person name="Wilamowska K."/>
            <person name="Weinberg Z."/>
            <person name="Ruzzo W.L."/>
            <person name="Wloga D."/>
            <person name="Gaertig J."/>
            <person name="Frankel J."/>
            <person name="Tsao C.-C."/>
            <person name="Gorovsky M.A."/>
            <person name="Keeling P.J."/>
            <person name="Waller R.F."/>
            <person name="Patron N.J."/>
            <person name="Cherry J.M."/>
            <person name="Stover N.A."/>
            <person name="Krieger C.J."/>
            <person name="del Toro C."/>
            <person name="Ryder H.F."/>
            <person name="Williamson S.C."/>
            <person name="Barbeau R.A."/>
            <person name="Hamilton E.P."/>
            <person name="Orias E."/>
        </authorList>
    </citation>
    <scope>NUCLEOTIDE SEQUENCE [LARGE SCALE GENOMIC DNA]</scope>
    <source>
        <strain evidence="13">SB210</strain>
    </source>
</reference>
<dbReference type="Proteomes" id="UP000009168">
    <property type="component" value="Unassembled WGS sequence"/>
</dbReference>
<organism evidence="12 13">
    <name type="scientific">Tetrahymena thermophila (strain SB210)</name>
    <dbReference type="NCBI Taxonomy" id="312017"/>
    <lineage>
        <taxon>Eukaryota</taxon>
        <taxon>Sar</taxon>
        <taxon>Alveolata</taxon>
        <taxon>Ciliophora</taxon>
        <taxon>Intramacronucleata</taxon>
        <taxon>Oligohymenophorea</taxon>
        <taxon>Hymenostomatida</taxon>
        <taxon>Tetrahymenina</taxon>
        <taxon>Tetrahymenidae</taxon>
        <taxon>Tetrahymena</taxon>
    </lineage>
</organism>
<comment type="similarity">
    <text evidence="3 11">Belongs to the PIGM family.</text>
</comment>
<evidence type="ECO:0000256" key="10">
    <source>
        <dbReference type="ARBA" id="ARBA00023136"/>
    </source>
</evidence>
<keyword evidence="9 11" id="KW-1133">Transmembrane helix</keyword>
<dbReference type="GO" id="GO:0004376">
    <property type="term" value="F:GPI mannosyltransferase activity"/>
    <property type="evidence" value="ECO:0007669"/>
    <property type="project" value="InterPro"/>
</dbReference>
<dbReference type="GeneID" id="7843739"/>
<dbReference type="PANTHER" id="PTHR12886">
    <property type="entry name" value="PIG-M MANNOSYLTRANSFERASE"/>
    <property type="match status" value="1"/>
</dbReference>
<gene>
    <name evidence="12" type="ORF">TTHERM_01243540</name>
</gene>
<evidence type="ECO:0000313" key="12">
    <source>
        <dbReference type="EMBL" id="EAS05240.2"/>
    </source>
</evidence>
<proteinExistence type="inferred from homology"/>
<dbReference type="STRING" id="312017.Q24BR8"/>
<dbReference type="GO" id="GO:0006506">
    <property type="term" value="P:GPI anchor biosynthetic process"/>
    <property type="evidence" value="ECO:0007669"/>
    <property type="project" value="UniProtKB-UniPathway"/>
</dbReference>
<dbReference type="OrthoDB" id="1741594at2759"/>
<keyword evidence="7 11" id="KW-0812">Transmembrane</keyword>
<dbReference type="KEGG" id="tet:TTHERM_01243540"/>
<protein>
    <recommendedName>
        <fullName evidence="11">GPI mannosyltransferase 1</fullName>
        <ecNumber evidence="11">2.4.1.-</ecNumber>
    </recommendedName>
    <alternativeName>
        <fullName evidence="11">GPI mannosyltransferase I</fullName>
    </alternativeName>
</protein>
<feature type="transmembrane region" description="Helical" evidence="11">
    <location>
        <begin position="234"/>
        <end position="260"/>
    </location>
</feature>
<keyword evidence="10 11" id="KW-0472">Membrane</keyword>
<dbReference type="GO" id="GO:0051751">
    <property type="term" value="F:alpha-1,4-mannosyltransferase activity"/>
    <property type="evidence" value="ECO:0007669"/>
    <property type="project" value="InterPro"/>
</dbReference>
<dbReference type="HOGENOM" id="CLU_024220_3_1_1"/>
<feature type="transmembrane region" description="Helical" evidence="11">
    <location>
        <begin position="364"/>
        <end position="381"/>
    </location>
</feature>
<evidence type="ECO:0000256" key="11">
    <source>
        <dbReference type="RuleBase" id="RU365064"/>
    </source>
</evidence>
<dbReference type="GO" id="GO:1990529">
    <property type="term" value="C:glycosylphosphatidylinositol-mannosyltransferase I complex"/>
    <property type="evidence" value="ECO:0007669"/>
    <property type="project" value="TreeGrafter"/>
</dbReference>
<dbReference type="UniPathway" id="UPA00196"/>
<sequence>RRQEIQKDSEQEIIKFAGKRYYQEFKKKKNFILINKIIEKKHICFIGRKKNIKYIQQKSEKIFFKQQNIFRKKTRKENQMGLVSKAVLFGSLLRFGLLFIAEFQDYYYNLKYTDLDYSVYTDAAKYVLQGGTPYDRHTYRYTPILAYMMIPCEWYYKNFGKCLFIIFDILAGYLIEKILKTSTNLNDGTINKLTCIWFFNPIIFNVSTRGNADTMISYLVLVTVYLLLKKRYVLAAIAFGLSVHFKIYPIIYALPMYLYIDHEKSRGIFDMKNFFTKNRIVFTLISASVFILSVAYFYQKYGWIFLYETYLYHFIRKDNRHNFSVYFYYIYLNFEGVSKIQAALAFIPQFFLVFLAGFKFYKDLPFCLFIQTFMFVIFNKVCTAQYFIWYMSLMPIVLANNDLYLKKKGKLLLIWVLWFISELLWNLGSYFLELKGENVFFEIWLSSILFFFMNTVIGYSFLSNHHLTVFEQKPKQINQESKSAITDKKKQN</sequence>
<dbReference type="EC" id="2.4.1.-" evidence="11"/>